<proteinExistence type="predicted"/>
<evidence type="ECO:0000313" key="4">
    <source>
        <dbReference type="Proteomes" id="UP000667802"/>
    </source>
</evidence>
<dbReference type="AlphaFoldDB" id="A0AAP5I1Y9"/>
<reference evidence="4" key="1">
    <citation type="journal article" date="2021" name="Science">
        <title>Hunting the eagle killer: A cyanobacterial neurotoxin causes vacuolar myelinopathy.</title>
        <authorList>
            <person name="Breinlinger S."/>
            <person name="Phillips T.J."/>
            <person name="Haram B.N."/>
            <person name="Mares J."/>
            <person name="Martinez Yerena J.A."/>
            <person name="Hrouzek P."/>
            <person name="Sobotka R."/>
            <person name="Henderson W.M."/>
            <person name="Schmieder P."/>
            <person name="Williams S.M."/>
            <person name="Lauderdale J.D."/>
            <person name="Wilde H.D."/>
            <person name="Gerrin W."/>
            <person name="Kust A."/>
            <person name="Washington J.W."/>
            <person name="Wagner C."/>
            <person name="Geier B."/>
            <person name="Liebeke M."/>
            <person name="Enke H."/>
            <person name="Niedermeyer T.H.J."/>
            <person name="Wilde S.B."/>
        </authorList>
    </citation>
    <scope>NUCLEOTIDE SEQUENCE [LARGE SCALE GENOMIC DNA]</scope>
    <source>
        <strain evidence="4">Thurmond2011</strain>
    </source>
</reference>
<protein>
    <submittedName>
        <fullName evidence="3">Uncharacterized protein</fullName>
    </submittedName>
</protein>
<organism evidence="3 4">
    <name type="scientific">Aetokthonos hydrillicola Thurmond2011</name>
    <dbReference type="NCBI Taxonomy" id="2712845"/>
    <lineage>
        <taxon>Bacteria</taxon>
        <taxon>Bacillati</taxon>
        <taxon>Cyanobacteriota</taxon>
        <taxon>Cyanophyceae</taxon>
        <taxon>Nostocales</taxon>
        <taxon>Hapalosiphonaceae</taxon>
        <taxon>Aetokthonos</taxon>
    </lineage>
</organism>
<keyword evidence="4" id="KW-1185">Reference proteome</keyword>
<keyword evidence="2" id="KW-0472">Membrane</keyword>
<gene>
    <name evidence="3" type="ORF">G7B40_001725</name>
</gene>
<keyword evidence="2" id="KW-1133">Transmembrane helix</keyword>
<evidence type="ECO:0000256" key="1">
    <source>
        <dbReference type="SAM" id="Coils"/>
    </source>
</evidence>
<dbReference type="Proteomes" id="UP000667802">
    <property type="component" value="Unassembled WGS sequence"/>
</dbReference>
<feature type="transmembrane region" description="Helical" evidence="2">
    <location>
        <begin position="51"/>
        <end position="74"/>
    </location>
</feature>
<accession>A0AAP5I1Y9</accession>
<feature type="transmembrane region" description="Helical" evidence="2">
    <location>
        <begin position="20"/>
        <end position="45"/>
    </location>
</feature>
<dbReference type="EMBL" id="JAALHA020000001">
    <property type="protein sequence ID" value="MDR9893306.1"/>
    <property type="molecule type" value="Genomic_DNA"/>
</dbReference>
<sequence length="167" mass="19718">MKYQNIKNHLTLKYYRYENFLLSLTSTWIFSVSCMWVGQCIFRIYPAIKSWNIFLQTIGILSFLVAVASFWLSYKTEQDKSQQILSAKREEKIDAALENQEKILLEHIAKTHTFEEILTATQRDVDNLQNQLWRLTAQVQQTDAEAIMLRKINLIENKLTRLEAIQK</sequence>
<evidence type="ECO:0000313" key="3">
    <source>
        <dbReference type="EMBL" id="MDR9893306.1"/>
    </source>
</evidence>
<evidence type="ECO:0000256" key="2">
    <source>
        <dbReference type="SAM" id="Phobius"/>
    </source>
</evidence>
<feature type="coiled-coil region" evidence="1">
    <location>
        <begin position="118"/>
        <end position="145"/>
    </location>
</feature>
<name>A0AAP5I1Y9_9CYAN</name>
<keyword evidence="1" id="KW-0175">Coiled coil</keyword>
<keyword evidence="2" id="KW-0812">Transmembrane</keyword>
<comment type="caution">
    <text evidence="3">The sequence shown here is derived from an EMBL/GenBank/DDBJ whole genome shotgun (WGS) entry which is preliminary data.</text>
</comment>
<dbReference type="PROSITE" id="PS51257">
    <property type="entry name" value="PROKAR_LIPOPROTEIN"/>
    <property type="match status" value="1"/>
</dbReference>